<protein>
    <submittedName>
        <fullName evidence="1">Uncharacterized protein</fullName>
    </submittedName>
</protein>
<evidence type="ECO:0000313" key="2">
    <source>
        <dbReference type="Proteomes" id="UP000623129"/>
    </source>
</evidence>
<dbReference type="Proteomes" id="UP000623129">
    <property type="component" value="Unassembled WGS sequence"/>
</dbReference>
<comment type="caution">
    <text evidence="1">The sequence shown here is derived from an EMBL/GenBank/DDBJ whole genome shotgun (WGS) entry which is preliminary data.</text>
</comment>
<accession>A0A833REW9</accession>
<dbReference type="AlphaFoldDB" id="A0A833REW9"/>
<keyword evidence="2" id="KW-1185">Reference proteome</keyword>
<name>A0A833REW9_9POAL</name>
<sequence>MDRAEGELHPVVGKQALLHNEWLMGLIFAKPLEMCYHELGAWRCDSIPLQEWYPAEEQLVVTDGAFDEAGEEGTQ</sequence>
<evidence type="ECO:0000313" key="1">
    <source>
        <dbReference type="EMBL" id="KAF3337642.1"/>
    </source>
</evidence>
<dbReference type="EMBL" id="SWLB01000006">
    <property type="protein sequence ID" value="KAF3337642.1"/>
    <property type="molecule type" value="Genomic_DNA"/>
</dbReference>
<gene>
    <name evidence="1" type="ORF">FCM35_KLT18229</name>
</gene>
<organism evidence="1 2">
    <name type="scientific">Carex littledalei</name>
    <dbReference type="NCBI Taxonomy" id="544730"/>
    <lineage>
        <taxon>Eukaryota</taxon>
        <taxon>Viridiplantae</taxon>
        <taxon>Streptophyta</taxon>
        <taxon>Embryophyta</taxon>
        <taxon>Tracheophyta</taxon>
        <taxon>Spermatophyta</taxon>
        <taxon>Magnoliopsida</taxon>
        <taxon>Liliopsida</taxon>
        <taxon>Poales</taxon>
        <taxon>Cyperaceae</taxon>
        <taxon>Cyperoideae</taxon>
        <taxon>Cariceae</taxon>
        <taxon>Carex</taxon>
        <taxon>Carex subgen. Euthyceras</taxon>
    </lineage>
</organism>
<proteinExistence type="predicted"/>
<reference evidence="1" key="1">
    <citation type="submission" date="2020-01" db="EMBL/GenBank/DDBJ databases">
        <title>Genome sequence of Kobresia littledalei, the first chromosome-level genome in the family Cyperaceae.</title>
        <authorList>
            <person name="Qu G."/>
        </authorList>
    </citation>
    <scope>NUCLEOTIDE SEQUENCE</scope>
    <source>
        <strain evidence="1">C.B.Clarke</strain>
        <tissue evidence="1">Leaf</tissue>
    </source>
</reference>